<accession>A0A9W9C4R9</accession>
<dbReference type="EMBL" id="JAPEUX010000010">
    <property type="protein sequence ID" value="KAJ4344459.1"/>
    <property type="molecule type" value="Genomic_DNA"/>
</dbReference>
<keyword evidence="3" id="KW-1185">Reference proteome</keyword>
<dbReference type="GeneID" id="80915731"/>
<dbReference type="GO" id="GO:0006360">
    <property type="term" value="P:transcription by RNA polymerase I"/>
    <property type="evidence" value="ECO:0007669"/>
    <property type="project" value="InterPro"/>
</dbReference>
<reference evidence="2" key="1">
    <citation type="submission" date="2022-10" db="EMBL/GenBank/DDBJ databases">
        <title>Tapping the CABI collections for fungal endophytes: first genome assemblies for Collariella, Neodidymelliopsis, Ascochyta clinopodiicola, Didymella pomorum, Didymosphaeria variabile, Neocosmospora piperis and Neocucurbitaria cava.</title>
        <authorList>
            <person name="Hill R."/>
        </authorList>
    </citation>
    <scope>NUCLEOTIDE SEQUENCE</scope>
    <source>
        <strain evidence="2">IMI 356815</strain>
    </source>
</reference>
<dbReference type="Proteomes" id="UP001140513">
    <property type="component" value="Unassembled WGS sequence"/>
</dbReference>
<dbReference type="PANTHER" id="PTHR28054:SF1">
    <property type="entry name" value="RNA POLYMERASE I-SPECIFIC TRANSCRIPTION INITIATION FACTOR RRN10"/>
    <property type="match status" value="1"/>
</dbReference>
<feature type="region of interest" description="Disordered" evidence="1">
    <location>
        <begin position="169"/>
        <end position="189"/>
    </location>
</feature>
<dbReference type="OrthoDB" id="2565191at2759"/>
<organism evidence="2 3">
    <name type="scientific">Didymosphaeria variabile</name>
    <dbReference type="NCBI Taxonomy" id="1932322"/>
    <lineage>
        <taxon>Eukaryota</taxon>
        <taxon>Fungi</taxon>
        <taxon>Dikarya</taxon>
        <taxon>Ascomycota</taxon>
        <taxon>Pezizomycotina</taxon>
        <taxon>Dothideomycetes</taxon>
        <taxon>Pleosporomycetidae</taxon>
        <taxon>Pleosporales</taxon>
        <taxon>Massarineae</taxon>
        <taxon>Didymosphaeriaceae</taxon>
        <taxon>Didymosphaeria</taxon>
    </lineage>
</organism>
<gene>
    <name evidence="2" type="ORF">N0V89_012201</name>
</gene>
<evidence type="ECO:0000313" key="3">
    <source>
        <dbReference type="Proteomes" id="UP001140513"/>
    </source>
</evidence>
<comment type="caution">
    <text evidence="2">The sequence shown here is derived from an EMBL/GenBank/DDBJ whole genome shotgun (WGS) entry which is preliminary data.</text>
</comment>
<evidence type="ECO:0000256" key="1">
    <source>
        <dbReference type="SAM" id="MobiDB-lite"/>
    </source>
</evidence>
<dbReference type="RefSeq" id="XP_056064911.1">
    <property type="nucleotide sequence ID" value="XM_056220924.1"/>
</dbReference>
<dbReference type="AlphaFoldDB" id="A0A9W9C4R9"/>
<sequence>MAGQRLGISSSERPLADLSSGDETSSETVEASRATVYDAVAGRVTQSGIYDPTAGEQKRATLRLRPDEVLFKQQNAPPRYEEADYYFAHRKLPLDQELPSGDLLSALHEYIAELHDHDHSPEEEGPGFLRSMDETALIALGILLEETVKATLGETGHFALVEAARSEENAAFADEDRRTKQAFVKEEGE</sequence>
<protein>
    <submittedName>
        <fullName evidence="2">Uncharacterized protein</fullName>
    </submittedName>
</protein>
<dbReference type="InterPro" id="IPR022793">
    <property type="entry name" value="Rrn10"/>
</dbReference>
<feature type="region of interest" description="Disordered" evidence="1">
    <location>
        <begin position="1"/>
        <end position="33"/>
    </location>
</feature>
<name>A0A9W9C4R9_9PLEO</name>
<evidence type="ECO:0000313" key="2">
    <source>
        <dbReference type="EMBL" id="KAJ4344459.1"/>
    </source>
</evidence>
<proteinExistence type="predicted"/>
<dbReference type="PANTHER" id="PTHR28054">
    <property type="entry name" value="RNA POLYMERASE I-SPECIFIC TRANSCRIPTION INITIATION FACTOR RRN10"/>
    <property type="match status" value="1"/>
</dbReference>